<keyword evidence="5 14" id="KW-0808">Transferase</keyword>
<dbReference type="GO" id="GO:0005739">
    <property type="term" value="C:mitochondrion"/>
    <property type="evidence" value="ECO:0007669"/>
    <property type="project" value="TreeGrafter"/>
</dbReference>
<dbReference type="InterPro" id="IPR014729">
    <property type="entry name" value="Rossmann-like_a/b/a_fold"/>
</dbReference>
<keyword evidence="7" id="KW-0547">Nucleotide-binding</keyword>
<feature type="domain" description="tRNA-specific 2-thiouridylase MnmA-like central" evidence="13">
    <location>
        <begin position="305"/>
        <end position="367"/>
    </location>
</feature>
<dbReference type="InterPro" id="IPR004506">
    <property type="entry name" value="MnmA-like"/>
</dbReference>
<dbReference type="Pfam" id="PF20259">
    <property type="entry name" value="tRNA_Me_trans_M"/>
    <property type="match status" value="1"/>
</dbReference>
<evidence type="ECO:0000256" key="7">
    <source>
        <dbReference type="ARBA" id="ARBA00022741"/>
    </source>
</evidence>
<dbReference type="Gene3D" id="3.40.50.620">
    <property type="entry name" value="HUPs"/>
    <property type="match status" value="1"/>
</dbReference>
<feature type="domain" description="tRNA-specific 2-thiouridylase MnmA-like C-terminal" evidence="12">
    <location>
        <begin position="377"/>
        <end position="462"/>
    </location>
</feature>
<evidence type="ECO:0000256" key="10">
    <source>
        <dbReference type="ARBA" id="ARBA00023157"/>
    </source>
</evidence>
<dbReference type="GO" id="GO:0000049">
    <property type="term" value="F:tRNA binding"/>
    <property type="evidence" value="ECO:0007669"/>
    <property type="project" value="UniProtKB-KW"/>
</dbReference>
<proteinExistence type="inferred from homology"/>
<evidence type="ECO:0000256" key="9">
    <source>
        <dbReference type="ARBA" id="ARBA00022884"/>
    </source>
</evidence>
<evidence type="ECO:0000256" key="8">
    <source>
        <dbReference type="ARBA" id="ARBA00022840"/>
    </source>
</evidence>
<dbReference type="Pfam" id="PF20258">
    <property type="entry name" value="tRNA_Me_trans_C"/>
    <property type="match status" value="1"/>
</dbReference>
<dbReference type="GO" id="GO:0016783">
    <property type="term" value="F:sulfurtransferase activity"/>
    <property type="evidence" value="ECO:0007669"/>
    <property type="project" value="InterPro"/>
</dbReference>
<dbReference type="EMBL" id="OOIN01000001">
    <property type="protein sequence ID" value="SPO19948.1"/>
    <property type="molecule type" value="Genomic_DNA"/>
</dbReference>
<dbReference type="EC" id="2.8.1.14" evidence="3"/>
<comment type="catalytic activity">
    <reaction evidence="11">
        <text>5-taurinomethyluridine(34) in tRNA + S-sulfanyl-L-cysteinyl-[protein] + AH2 + ATP = 5-taurinomethyl-2-thiouridine(34) in tRNA + L-cysteinyl-[protein] + A + AMP + diphosphate + H(+)</text>
        <dbReference type="Rhea" id="RHEA:47040"/>
        <dbReference type="Rhea" id="RHEA-COMP:10131"/>
        <dbReference type="Rhea" id="RHEA-COMP:11726"/>
        <dbReference type="Rhea" id="RHEA-COMP:11732"/>
        <dbReference type="Rhea" id="RHEA-COMP:11733"/>
        <dbReference type="ChEBI" id="CHEBI:13193"/>
        <dbReference type="ChEBI" id="CHEBI:15378"/>
        <dbReference type="ChEBI" id="CHEBI:17499"/>
        <dbReference type="ChEBI" id="CHEBI:29950"/>
        <dbReference type="ChEBI" id="CHEBI:30616"/>
        <dbReference type="ChEBI" id="CHEBI:33019"/>
        <dbReference type="ChEBI" id="CHEBI:61963"/>
        <dbReference type="ChEBI" id="CHEBI:87171"/>
        <dbReference type="ChEBI" id="CHEBI:87172"/>
        <dbReference type="ChEBI" id="CHEBI:456215"/>
        <dbReference type="EC" id="2.8.1.14"/>
    </reaction>
</comment>
<dbReference type="GO" id="GO:0008168">
    <property type="term" value="F:methyltransferase activity"/>
    <property type="evidence" value="ECO:0007669"/>
    <property type="project" value="UniProtKB-KW"/>
</dbReference>
<dbReference type="Pfam" id="PF03054">
    <property type="entry name" value="tRNA_Me_trans"/>
    <property type="match status" value="1"/>
</dbReference>
<dbReference type="SUPFAM" id="SSF52402">
    <property type="entry name" value="Adenine nucleotide alpha hydrolases-like"/>
    <property type="match status" value="1"/>
</dbReference>
<accession>A0A5C3DPB0</accession>
<dbReference type="OrthoDB" id="3685at2759"/>
<comment type="similarity">
    <text evidence="2">Belongs to the MnmA/TRMU family.</text>
</comment>
<evidence type="ECO:0000259" key="12">
    <source>
        <dbReference type="Pfam" id="PF20258"/>
    </source>
</evidence>
<dbReference type="AlphaFoldDB" id="A0A5C3DPB0"/>
<evidence type="ECO:0000313" key="14">
    <source>
        <dbReference type="EMBL" id="SPO19948.1"/>
    </source>
</evidence>
<dbReference type="Gene3D" id="2.40.30.10">
    <property type="entry name" value="Translation factors"/>
    <property type="match status" value="1"/>
</dbReference>
<dbReference type="NCBIfam" id="TIGR00420">
    <property type="entry name" value="trmU"/>
    <property type="match status" value="1"/>
</dbReference>
<keyword evidence="14" id="KW-0489">Methyltransferase</keyword>
<keyword evidence="8" id="KW-0067">ATP-binding</keyword>
<dbReference type="InterPro" id="IPR046885">
    <property type="entry name" value="MnmA-like_C"/>
</dbReference>
<evidence type="ECO:0000256" key="1">
    <source>
        <dbReference type="ARBA" id="ARBA00003986"/>
    </source>
</evidence>
<sequence length="484" mass="52350">MKLSKMARAGFRTANIPHSTGLPLSALSRIHLTARPNQLAIRSPLHPGSLLFQSSYTTSSSLALPPHGPQKGDAITIALSGGVDSSVTALLLAQSSHFDLSAVFMRNWNELDESLSFHPGSGGASGCSWQRDWEDVQSVARHLDIPVRMVDLSKEYWTQVFEPALGEWRDGVTPNPDVGCNREIKFGALMDRVLPPGQGGAKKSWLATGHYANVAWAEVADGKARPMLTRAKDRTKDQTYYLSSVGEGRLARAHFPLANLLKSEVRELAKKYDLPTADRRESMGICFIGTRGSNKSVSHKDGFSSFLGGYIPSIPGDIIDGDTGAVVSTHSGLHTLTVGQGARIRGATSKYYVAKKDIPNNSIVVVQGKNHPMLMCTELRADTIDWIWNEPPAELEPGGSGEVQLLAQVRHRQVETECTVTRSKDKDDGGYVVRFKEPVLAVAPGQVLGLWKGDWCLGSGGISSVKTVFDEQVREAIPTAGVGS</sequence>
<dbReference type="GO" id="GO:0032259">
    <property type="term" value="P:methylation"/>
    <property type="evidence" value="ECO:0007669"/>
    <property type="project" value="UniProtKB-KW"/>
</dbReference>
<evidence type="ECO:0000259" key="13">
    <source>
        <dbReference type="Pfam" id="PF20259"/>
    </source>
</evidence>
<dbReference type="InterPro" id="IPR023382">
    <property type="entry name" value="MnmA-like_central_sf"/>
</dbReference>
<keyword evidence="15" id="KW-1185">Reference proteome</keyword>
<keyword evidence="9" id="KW-0694">RNA-binding</keyword>
<dbReference type="InterPro" id="IPR046884">
    <property type="entry name" value="MnmA-like_central"/>
</dbReference>
<dbReference type="NCBIfam" id="NF001138">
    <property type="entry name" value="PRK00143.1"/>
    <property type="match status" value="1"/>
</dbReference>
<gene>
    <name evidence="14" type="ORF">UTRI_00339_B</name>
</gene>
<protein>
    <recommendedName>
        <fullName evidence="3">tRNA-5-taurinomethyluridine 2-sulfurtransferase</fullName>
        <ecNumber evidence="3">2.8.1.14</ecNumber>
    </recommendedName>
</protein>
<evidence type="ECO:0000256" key="11">
    <source>
        <dbReference type="ARBA" id="ARBA00049564"/>
    </source>
</evidence>
<comment type="function">
    <text evidence="1">Catalyzes the 2-thiolation of uridine at the wobble position (U34) of mitochondrial tRNA(Lys), tRNA(Glu) and tRNA(Gln). Required for the formation of 5-taurinomethyl-2-thiouridine (tm5s2U) of mitochondrial tRNA(Lys), tRNA(Glu), and tRNA(Gln) at the wobble position. ATP is required to activate the C2 atom of the wobble base.</text>
</comment>
<evidence type="ECO:0000256" key="4">
    <source>
        <dbReference type="ARBA" id="ARBA00022555"/>
    </source>
</evidence>
<keyword evidence="4" id="KW-0820">tRNA-binding</keyword>
<dbReference type="PANTHER" id="PTHR11933">
    <property type="entry name" value="TRNA 5-METHYLAMINOMETHYL-2-THIOURIDYLATE -METHYLTRANSFERASE"/>
    <property type="match status" value="1"/>
</dbReference>
<keyword evidence="10" id="KW-1015">Disulfide bond</keyword>
<reference evidence="14 15" key="1">
    <citation type="submission" date="2018-03" db="EMBL/GenBank/DDBJ databases">
        <authorList>
            <person name="Guldener U."/>
        </authorList>
    </citation>
    <scope>NUCLEOTIDE SEQUENCE [LARGE SCALE GENOMIC DNA]</scope>
    <source>
        <strain evidence="14 15">NBRC100155</strain>
    </source>
</reference>
<dbReference type="CDD" id="cd01998">
    <property type="entry name" value="MnmA_TRMU-like"/>
    <property type="match status" value="1"/>
</dbReference>
<evidence type="ECO:0000256" key="6">
    <source>
        <dbReference type="ARBA" id="ARBA00022694"/>
    </source>
</evidence>
<dbReference type="PANTHER" id="PTHR11933:SF5">
    <property type="entry name" value="MITOCHONDRIAL TRNA-SPECIFIC 2-THIOURIDYLASE 1"/>
    <property type="match status" value="1"/>
</dbReference>
<evidence type="ECO:0000256" key="2">
    <source>
        <dbReference type="ARBA" id="ARBA00006191"/>
    </source>
</evidence>
<name>A0A5C3DPB0_9BASI</name>
<evidence type="ECO:0000256" key="5">
    <source>
        <dbReference type="ARBA" id="ARBA00022679"/>
    </source>
</evidence>
<organism evidence="14 15">
    <name type="scientific">Ustilago trichophora</name>
    <dbReference type="NCBI Taxonomy" id="86804"/>
    <lineage>
        <taxon>Eukaryota</taxon>
        <taxon>Fungi</taxon>
        <taxon>Dikarya</taxon>
        <taxon>Basidiomycota</taxon>
        <taxon>Ustilaginomycotina</taxon>
        <taxon>Ustilaginomycetes</taxon>
        <taxon>Ustilaginales</taxon>
        <taxon>Ustilaginaceae</taxon>
        <taxon>Ustilago</taxon>
    </lineage>
</organism>
<dbReference type="Proteomes" id="UP000324022">
    <property type="component" value="Unassembled WGS sequence"/>
</dbReference>
<dbReference type="Gene3D" id="2.30.30.280">
    <property type="entry name" value="Adenine nucleotide alpha hydrolases-like domains"/>
    <property type="match status" value="1"/>
</dbReference>
<evidence type="ECO:0000313" key="15">
    <source>
        <dbReference type="Proteomes" id="UP000324022"/>
    </source>
</evidence>
<evidence type="ECO:0000256" key="3">
    <source>
        <dbReference type="ARBA" id="ARBA00011953"/>
    </source>
</evidence>
<dbReference type="GO" id="GO:0002143">
    <property type="term" value="P:tRNA wobble position uridine thiolation"/>
    <property type="evidence" value="ECO:0007669"/>
    <property type="project" value="TreeGrafter"/>
</dbReference>
<dbReference type="GO" id="GO:0005524">
    <property type="term" value="F:ATP binding"/>
    <property type="evidence" value="ECO:0007669"/>
    <property type="project" value="UniProtKB-KW"/>
</dbReference>
<keyword evidence="6" id="KW-0819">tRNA processing</keyword>